<dbReference type="Gene3D" id="3.60.10.10">
    <property type="entry name" value="Endonuclease/exonuclease/phosphatase"/>
    <property type="match status" value="1"/>
</dbReference>
<dbReference type="GO" id="GO:0003906">
    <property type="term" value="F:DNA-(apurinic or apyrimidinic site) endonuclease activity"/>
    <property type="evidence" value="ECO:0007669"/>
    <property type="project" value="TreeGrafter"/>
</dbReference>
<evidence type="ECO:0000313" key="5">
    <source>
        <dbReference type="EMBL" id="GMI67735.1"/>
    </source>
</evidence>
<dbReference type="SUPFAM" id="SSF56219">
    <property type="entry name" value="DNase I-like"/>
    <property type="match status" value="1"/>
</dbReference>
<accession>A0A9W7H1H1</accession>
<name>A0A9W7H1H1_HIBTR</name>
<comment type="cofactor">
    <cofactor evidence="1">
        <name>Mg(2+)</name>
        <dbReference type="ChEBI" id="CHEBI:18420"/>
    </cofactor>
</comment>
<keyword evidence="4" id="KW-0460">Magnesium</keyword>
<reference evidence="5" key="1">
    <citation type="submission" date="2023-05" db="EMBL/GenBank/DDBJ databases">
        <title>Genome and transcriptome analyses reveal genes involved in the formation of fine ridges on petal epidermal cells in Hibiscus trionum.</title>
        <authorList>
            <person name="Koshimizu S."/>
            <person name="Masuda S."/>
            <person name="Ishii T."/>
            <person name="Shirasu K."/>
            <person name="Hoshino A."/>
            <person name="Arita M."/>
        </authorList>
    </citation>
    <scope>NUCLEOTIDE SEQUENCE</scope>
    <source>
        <strain evidence="5">Hamamatsu line</strain>
    </source>
</reference>
<gene>
    <name evidence="5" type="ORF">HRI_000442800</name>
</gene>
<dbReference type="AlphaFoldDB" id="A0A9W7H1H1"/>
<evidence type="ECO:0008006" key="7">
    <source>
        <dbReference type="Google" id="ProtNLM"/>
    </source>
</evidence>
<dbReference type="GO" id="GO:0005634">
    <property type="term" value="C:nucleus"/>
    <property type="evidence" value="ECO:0007669"/>
    <property type="project" value="TreeGrafter"/>
</dbReference>
<organism evidence="5 6">
    <name type="scientific">Hibiscus trionum</name>
    <name type="common">Flower of an hour</name>
    <dbReference type="NCBI Taxonomy" id="183268"/>
    <lineage>
        <taxon>Eukaryota</taxon>
        <taxon>Viridiplantae</taxon>
        <taxon>Streptophyta</taxon>
        <taxon>Embryophyta</taxon>
        <taxon>Tracheophyta</taxon>
        <taxon>Spermatophyta</taxon>
        <taxon>Magnoliopsida</taxon>
        <taxon>eudicotyledons</taxon>
        <taxon>Gunneridae</taxon>
        <taxon>Pentapetalae</taxon>
        <taxon>rosids</taxon>
        <taxon>malvids</taxon>
        <taxon>Malvales</taxon>
        <taxon>Malvaceae</taxon>
        <taxon>Malvoideae</taxon>
        <taxon>Hibiscus</taxon>
    </lineage>
</organism>
<dbReference type="InterPro" id="IPR004808">
    <property type="entry name" value="AP_endonuc_1"/>
</dbReference>
<dbReference type="PANTHER" id="PTHR22748:SF11">
    <property type="entry name" value="OS07G0184032 PROTEIN"/>
    <property type="match status" value="1"/>
</dbReference>
<dbReference type="GO" id="GO:0006284">
    <property type="term" value="P:base-excision repair"/>
    <property type="evidence" value="ECO:0007669"/>
    <property type="project" value="TreeGrafter"/>
</dbReference>
<protein>
    <recommendedName>
        <fullName evidence="7">Endonuclease/exonuclease/phosphatase domain-containing protein</fullName>
    </recommendedName>
</protein>
<dbReference type="InterPro" id="IPR036691">
    <property type="entry name" value="Endo/exonu/phosph_ase_sf"/>
</dbReference>
<dbReference type="EMBL" id="BSYR01000006">
    <property type="protein sequence ID" value="GMI67735.1"/>
    <property type="molecule type" value="Genomic_DNA"/>
</dbReference>
<evidence type="ECO:0000256" key="1">
    <source>
        <dbReference type="ARBA" id="ARBA00001946"/>
    </source>
</evidence>
<evidence type="ECO:0000256" key="2">
    <source>
        <dbReference type="ARBA" id="ARBA00022723"/>
    </source>
</evidence>
<dbReference type="GO" id="GO:0008081">
    <property type="term" value="F:phosphoric diester hydrolase activity"/>
    <property type="evidence" value="ECO:0007669"/>
    <property type="project" value="TreeGrafter"/>
</dbReference>
<comment type="caution">
    <text evidence="5">The sequence shown here is derived from an EMBL/GenBank/DDBJ whole genome shotgun (WGS) entry which is preliminary data.</text>
</comment>
<dbReference type="GO" id="GO:0046872">
    <property type="term" value="F:metal ion binding"/>
    <property type="evidence" value="ECO:0007669"/>
    <property type="project" value="UniProtKB-KW"/>
</dbReference>
<dbReference type="GO" id="GO:0008311">
    <property type="term" value="F:double-stranded DNA 3'-5' DNA exonuclease activity"/>
    <property type="evidence" value="ECO:0007669"/>
    <property type="project" value="TreeGrafter"/>
</dbReference>
<sequence>MVNLLVIAWNIRGLGRKEKSRAIKNLVATKKPGIVFLQETKLPKISLVSQRRLSGNLLQGFCFAPAEGSAGGLLSMWDENWFEVTSRTVNRRFIALLGKIKENQLECAFINVYGPAANAEKRDFSKSCCLIARVWISLSVLEVISMFTCHRRRKLGIIRTC</sequence>
<evidence type="ECO:0000313" key="6">
    <source>
        <dbReference type="Proteomes" id="UP001165190"/>
    </source>
</evidence>
<evidence type="ECO:0000256" key="4">
    <source>
        <dbReference type="ARBA" id="ARBA00022842"/>
    </source>
</evidence>
<keyword evidence="2" id="KW-0479">Metal-binding</keyword>
<evidence type="ECO:0000256" key="3">
    <source>
        <dbReference type="ARBA" id="ARBA00022801"/>
    </source>
</evidence>
<dbReference type="OrthoDB" id="1881450at2759"/>
<dbReference type="Proteomes" id="UP001165190">
    <property type="component" value="Unassembled WGS sequence"/>
</dbReference>
<proteinExistence type="predicted"/>
<dbReference type="PANTHER" id="PTHR22748">
    <property type="entry name" value="AP ENDONUCLEASE"/>
    <property type="match status" value="1"/>
</dbReference>
<keyword evidence="6" id="KW-1185">Reference proteome</keyword>
<keyword evidence="3" id="KW-0378">Hydrolase</keyword>